<organism evidence="2 3">
    <name type="scientific">Duganella alba</name>
    <dbReference type="NCBI Taxonomy" id="2666081"/>
    <lineage>
        <taxon>Bacteria</taxon>
        <taxon>Pseudomonadati</taxon>
        <taxon>Pseudomonadota</taxon>
        <taxon>Betaproteobacteria</taxon>
        <taxon>Burkholderiales</taxon>
        <taxon>Oxalobacteraceae</taxon>
        <taxon>Telluria group</taxon>
        <taxon>Duganella</taxon>
    </lineage>
</organism>
<dbReference type="Proteomes" id="UP000481037">
    <property type="component" value="Unassembled WGS sequence"/>
</dbReference>
<evidence type="ECO:0000313" key="2">
    <source>
        <dbReference type="EMBL" id="MRX08881.1"/>
    </source>
</evidence>
<dbReference type="PANTHER" id="PTHR39200:SF1">
    <property type="entry name" value="AUTO-TRANSPORTER ADHESIN HEAD GIN DOMAIN-CONTAINING PROTEIN-RELATED"/>
    <property type="match status" value="1"/>
</dbReference>
<protein>
    <submittedName>
        <fullName evidence="2">DUF2807 domain-containing protein</fullName>
    </submittedName>
</protein>
<dbReference type="Gene3D" id="2.160.20.120">
    <property type="match status" value="1"/>
</dbReference>
<dbReference type="InterPro" id="IPR021255">
    <property type="entry name" value="DUF2807"/>
</dbReference>
<accession>A0A6L5QIS9</accession>
<proteinExistence type="predicted"/>
<gene>
    <name evidence="2" type="ORF">GJ697_13650</name>
</gene>
<dbReference type="PANTHER" id="PTHR39200">
    <property type="entry name" value="HYPOTHETICAL EXPORTED PROTEIN"/>
    <property type="match status" value="1"/>
</dbReference>
<dbReference type="AlphaFoldDB" id="A0A6L5QIS9"/>
<reference evidence="2 3" key="1">
    <citation type="submission" date="2019-11" db="EMBL/GenBank/DDBJ databases">
        <title>Novel species isolated from a subtropical stream in China.</title>
        <authorList>
            <person name="Lu H."/>
        </authorList>
    </citation>
    <scope>NUCLEOTIDE SEQUENCE [LARGE SCALE GENOMIC DNA]</scope>
    <source>
        <strain evidence="2 3">FT25W</strain>
    </source>
</reference>
<keyword evidence="3" id="KW-1185">Reference proteome</keyword>
<comment type="caution">
    <text evidence="2">The sequence shown here is derived from an EMBL/GenBank/DDBJ whole genome shotgun (WGS) entry which is preliminary data.</text>
</comment>
<feature type="domain" description="Putative auto-transporter adhesin head GIN" evidence="1">
    <location>
        <begin position="97"/>
        <end position="279"/>
    </location>
</feature>
<sequence length="299" mass="30982">MRRPFPAACILLPAGCNLSQQGYARPDKPVGCNLKTTEFEENTMNANRILPTLLLSAGLLAATAPLLPAQAGPLSWLGGERVQGSGKVVKQNREVGHFTALAIGVSADVEIRQGATEGVIVEADDNIQPLIETVVDNGTLRIRSAKRNVSFETRNMKIIVMARTLDRMSIGGSGNVTADKLRGENVTIDVGGSGSFTVGQLDSESVAIALGGSGNLKAGGNTERLQVSIGGSGRVQVGQLQARDAVVSIGGSGQATVWAKKSLNLSVAGSGDINYYGDPQISKSIMGSGSIKRLGGAPM</sequence>
<dbReference type="EMBL" id="WKJM01000010">
    <property type="protein sequence ID" value="MRX08881.1"/>
    <property type="molecule type" value="Genomic_DNA"/>
</dbReference>
<evidence type="ECO:0000259" key="1">
    <source>
        <dbReference type="Pfam" id="PF10988"/>
    </source>
</evidence>
<name>A0A6L5QIS9_9BURK</name>
<dbReference type="Pfam" id="PF10988">
    <property type="entry name" value="DUF2807"/>
    <property type="match status" value="1"/>
</dbReference>
<evidence type="ECO:0000313" key="3">
    <source>
        <dbReference type="Proteomes" id="UP000481037"/>
    </source>
</evidence>